<reference evidence="3 4" key="1">
    <citation type="submission" date="2016-12" db="EMBL/GenBank/DDBJ databases">
        <authorList>
            <person name="Gulvik C.A."/>
        </authorList>
    </citation>
    <scope>NUCLEOTIDE SEQUENCE [LARGE SCALE GENOMIC DNA]</scope>
    <source>
        <strain evidence="2 4">12-5202</strain>
        <strain evidence="1 3">12-5291</strain>
    </source>
</reference>
<name>A0AB36JLG1_9STRE</name>
<comment type="caution">
    <text evidence="1">The sequence shown here is derived from an EMBL/GenBank/DDBJ whole genome shotgun (WGS) entry which is preliminary data.</text>
</comment>
<gene>
    <name evidence="2" type="ORF">BVE84_06820</name>
    <name evidence="1" type="ORF">BVE86_06640</name>
</gene>
<keyword evidence="4" id="KW-1185">Reference proteome</keyword>
<dbReference type="Proteomes" id="UP000188600">
    <property type="component" value="Unassembled WGS sequence"/>
</dbReference>
<dbReference type="Proteomes" id="UP000188946">
    <property type="component" value="Unassembled WGS sequence"/>
</dbReference>
<evidence type="ECO:0000313" key="3">
    <source>
        <dbReference type="Proteomes" id="UP000188600"/>
    </source>
</evidence>
<dbReference type="RefSeq" id="WP_076996311.1">
    <property type="nucleotide sequence ID" value="NZ_MSPR01000012.1"/>
</dbReference>
<sequence length="193" mass="22704">MKFSIFNILKVFDFLWTRIPKNPTVTGLNITNLREKILNILYEWESSEEYCYDKIVHNLIIQNNSKNNIVIDRIELTNVQVDKTYSYSDLKFHCGLDAEKQNFKIIAFNNGNYTILEDNYSIYIDRILPGQEKINLFNEIKKLSDLNGGDIECLLNEELENRILPLFDDSNNQILEFDIFNSYNKKLRDGTSI</sequence>
<dbReference type="EMBL" id="MSPT01000013">
    <property type="protein sequence ID" value="ONK26767.1"/>
    <property type="molecule type" value="Genomic_DNA"/>
</dbReference>
<organism evidence="1 3">
    <name type="scientific">Streptococcus azizii</name>
    <dbReference type="NCBI Taxonomy" id="1579424"/>
    <lineage>
        <taxon>Bacteria</taxon>
        <taxon>Bacillati</taxon>
        <taxon>Bacillota</taxon>
        <taxon>Bacilli</taxon>
        <taxon>Lactobacillales</taxon>
        <taxon>Streptococcaceae</taxon>
        <taxon>Streptococcus</taxon>
    </lineage>
</organism>
<evidence type="ECO:0000313" key="2">
    <source>
        <dbReference type="EMBL" id="ONK28278.1"/>
    </source>
</evidence>
<dbReference type="AlphaFoldDB" id="A0AB36JLG1"/>
<evidence type="ECO:0000313" key="4">
    <source>
        <dbReference type="Proteomes" id="UP000188946"/>
    </source>
</evidence>
<dbReference type="EMBL" id="MSPR01000012">
    <property type="protein sequence ID" value="ONK28278.1"/>
    <property type="molecule type" value="Genomic_DNA"/>
</dbReference>
<evidence type="ECO:0000313" key="1">
    <source>
        <dbReference type="EMBL" id="ONK26767.1"/>
    </source>
</evidence>
<accession>A0AB36JLG1</accession>
<proteinExistence type="predicted"/>
<protein>
    <submittedName>
        <fullName evidence="1">Uncharacterized protein</fullName>
    </submittedName>
</protein>